<dbReference type="PROSITE" id="PS50048">
    <property type="entry name" value="ZN2_CY6_FUNGAL_2"/>
    <property type="match status" value="1"/>
</dbReference>
<dbReference type="CDD" id="cd12148">
    <property type="entry name" value="fungal_TF_MHR"/>
    <property type="match status" value="1"/>
</dbReference>
<dbReference type="GO" id="GO:0001228">
    <property type="term" value="F:DNA-binding transcription activator activity, RNA polymerase II-specific"/>
    <property type="evidence" value="ECO:0007669"/>
    <property type="project" value="TreeGrafter"/>
</dbReference>
<dbReference type="Proteomes" id="UP000799750">
    <property type="component" value="Unassembled WGS sequence"/>
</dbReference>
<evidence type="ECO:0000313" key="9">
    <source>
        <dbReference type="EMBL" id="KAF2490610.1"/>
    </source>
</evidence>
<evidence type="ECO:0000256" key="6">
    <source>
        <dbReference type="ARBA" id="ARBA00023242"/>
    </source>
</evidence>
<dbReference type="EMBL" id="MU004197">
    <property type="protein sequence ID" value="KAF2490610.1"/>
    <property type="molecule type" value="Genomic_DNA"/>
</dbReference>
<feature type="domain" description="Zn(2)-C6 fungal-type" evidence="8">
    <location>
        <begin position="35"/>
        <end position="66"/>
    </location>
</feature>
<evidence type="ECO:0000256" key="4">
    <source>
        <dbReference type="ARBA" id="ARBA00023125"/>
    </source>
</evidence>
<dbReference type="InterPro" id="IPR001138">
    <property type="entry name" value="Zn2Cys6_DnaBD"/>
</dbReference>
<keyword evidence="2" id="KW-0862">Zinc</keyword>
<evidence type="ECO:0000256" key="2">
    <source>
        <dbReference type="ARBA" id="ARBA00022833"/>
    </source>
</evidence>
<dbReference type="GO" id="GO:0005634">
    <property type="term" value="C:nucleus"/>
    <property type="evidence" value="ECO:0007669"/>
    <property type="project" value="TreeGrafter"/>
</dbReference>
<feature type="region of interest" description="Disordered" evidence="7">
    <location>
        <begin position="77"/>
        <end position="127"/>
    </location>
</feature>
<dbReference type="PANTHER" id="PTHR31944">
    <property type="entry name" value="HEME-RESPONSIVE ZINC FINGER TRANSCRIPTION FACTOR HAP1"/>
    <property type="match status" value="1"/>
</dbReference>
<evidence type="ECO:0000259" key="8">
    <source>
        <dbReference type="PROSITE" id="PS50048"/>
    </source>
</evidence>
<keyword evidence="10" id="KW-1185">Reference proteome</keyword>
<dbReference type="Pfam" id="PF00172">
    <property type="entry name" value="Zn_clus"/>
    <property type="match status" value="1"/>
</dbReference>
<dbReference type="GO" id="GO:0008270">
    <property type="term" value="F:zinc ion binding"/>
    <property type="evidence" value="ECO:0007669"/>
    <property type="project" value="InterPro"/>
</dbReference>
<accession>A0A6A6QF24</accession>
<keyword evidence="1" id="KW-0479">Metal-binding</keyword>
<evidence type="ECO:0000256" key="7">
    <source>
        <dbReference type="SAM" id="MobiDB-lite"/>
    </source>
</evidence>
<reference evidence="9" key="1">
    <citation type="journal article" date="2020" name="Stud. Mycol.">
        <title>101 Dothideomycetes genomes: a test case for predicting lifestyles and emergence of pathogens.</title>
        <authorList>
            <person name="Haridas S."/>
            <person name="Albert R."/>
            <person name="Binder M."/>
            <person name="Bloem J."/>
            <person name="Labutti K."/>
            <person name="Salamov A."/>
            <person name="Andreopoulos B."/>
            <person name="Baker S."/>
            <person name="Barry K."/>
            <person name="Bills G."/>
            <person name="Bluhm B."/>
            <person name="Cannon C."/>
            <person name="Castanera R."/>
            <person name="Culley D."/>
            <person name="Daum C."/>
            <person name="Ezra D."/>
            <person name="Gonzalez J."/>
            <person name="Henrissat B."/>
            <person name="Kuo A."/>
            <person name="Liang C."/>
            <person name="Lipzen A."/>
            <person name="Lutzoni F."/>
            <person name="Magnuson J."/>
            <person name="Mondo S."/>
            <person name="Nolan M."/>
            <person name="Ohm R."/>
            <person name="Pangilinan J."/>
            <person name="Park H.-J."/>
            <person name="Ramirez L."/>
            <person name="Alfaro M."/>
            <person name="Sun H."/>
            <person name="Tritt A."/>
            <person name="Yoshinaga Y."/>
            <person name="Zwiers L.-H."/>
            <person name="Turgeon B."/>
            <person name="Goodwin S."/>
            <person name="Spatafora J."/>
            <person name="Crous P."/>
            <person name="Grigoriev I."/>
        </authorList>
    </citation>
    <scope>NUCLEOTIDE SEQUENCE</scope>
    <source>
        <strain evidence="9">CBS 269.34</strain>
    </source>
</reference>
<keyword evidence="3" id="KW-0805">Transcription regulation</keyword>
<gene>
    <name evidence="9" type="ORF">BU16DRAFT_566619</name>
</gene>
<evidence type="ECO:0000256" key="1">
    <source>
        <dbReference type="ARBA" id="ARBA00022723"/>
    </source>
</evidence>
<protein>
    <recommendedName>
        <fullName evidence="8">Zn(2)-C6 fungal-type domain-containing protein</fullName>
    </recommendedName>
</protein>
<dbReference type="PROSITE" id="PS00463">
    <property type="entry name" value="ZN2_CY6_FUNGAL_1"/>
    <property type="match status" value="1"/>
</dbReference>
<keyword evidence="5" id="KW-0804">Transcription</keyword>
<dbReference type="InterPro" id="IPR051430">
    <property type="entry name" value="Fungal_TF_Env_Response"/>
</dbReference>
<dbReference type="GO" id="GO:0006351">
    <property type="term" value="P:DNA-templated transcription"/>
    <property type="evidence" value="ECO:0007669"/>
    <property type="project" value="InterPro"/>
</dbReference>
<dbReference type="SUPFAM" id="SSF57701">
    <property type="entry name" value="Zn2/Cys6 DNA-binding domain"/>
    <property type="match status" value="1"/>
</dbReference>
<dbReference type="GO" id="GO:0000978">
    <property type="term" value="F:RNA polymerase II cis-regulatory region sequence-specific DNA binding"/>
    <property type="evidence" value="ECO:0007669"/>
    <property type="project" value="TreeGrafter"/>
</dbReference>
<feature type="compositionally biased region" description="Basic and acidic residues" evidence="7">
    <location>
        <begin position="116"/>
        <end position="127"/>
    </location>
</feature>
<keyword evidence="4" id="KW-0238">DNA-binding</keyword>
<evidence type="ECO:0000256" key="3">
    <source>
        <dbReference type="ARBA" id="ARBA00023015"/>
    </source>
</evidence>
<dbReference type="InterPro" id="IPR007219">
    <property type="entry name" value="XnlR_reg_dom"/>
</dbReference>
<dbReference type="PANTHER" id="PTHR31944:SF130">
    <property type="entry name" value="ZN(II)2CYS6 TRANSCRIPTION FACTO (EUROFUNG)"/>
    <property type="match status" value="1"/>
</dbReference>
<sequence>MDNAVVTAPFIDARFGSEDSDMKQKRKRKRRAVVSCNTCRRRKLKCDREQPCDRCIKGGIAGTCAYNWHEISHVDGEARESGEDVDERETNPESARPTKKSGTAPIRGKPVELGFSEDKQDDYSGGKGERTYELEARLAALESRLPVNDGSLGLDRSYPVDEYEQKFQATKSLDDGFFKGRGYKTQFYGSSSPLSILTHFPEVRIFMKDIYPNSTLQRLQHECRALGTLVRQDPSAWSTPPCAKLLELMPSRPKTDILCKTYFDTFETTFRILHAPTFWAQYAAFWDDPKSPSIKSEFLALLLLLMACVLCASPEEPIRFTPNGSMCREQATTWIFACDAWIRAQSNKHRTLATYQIRILRVIAASVNCLKTKECYVQVEGLLIYMKSAGMHRNPSLLVGRCTPFEAEMRRRMWATTMELELQASLDRGTASMLSAVLYDCPPPSNINDQDLSENDAALPQSRPQDEFTDASYLYLSSRTLLSRVKLSSVVQDQDCRASFEELLQHEQRITDALGTIPKWEEPRALQARTLLDVQLRQFLTMLYSSFVQQDPEAYSRNRYSRTVCLDACVAMLEGHMRLVDRRNFALCLMRQDHVRASLLLCQMSFKDSFGPVNTFSRTLTTLFVEAMDKSFRILEERAMRPGRGFHMFWFVSAAFSLVQIRTNPEQASTYELQATDRVSKLYYKVLAMQDNVSRPPLNVPIAAMTPFHPQQDPVPGLLDGFDLMDDWTLGDMWSFNYDPFEI</sequence>
<dbReference type="AlphaFoldDB" id="A0A6A6QF24"/>
<organism evidence="9 10">
    <name type="scientific">Lophium mytilinum</name>
    <dbReference type="NCBI Taxonomy" id="390894"/>
    <lineage>
        <taxon>Eukaryota</taxon>
        <taxon>Fungi</taxon>
        <taxon>Dikarya</taxon>
        <taxon>Ascomycota</taxon>
        <taxon>Pezizomycotina</taxon>
        <taxon>Dothideomycetes</taxon>
        <taxon>Pleosporomycetidae</taxon>
        <taxon>Mytilinidiales</taxon>
        <taxon>Mytilinidiaceae</taxon>
        <taxon>Lophium</taxon>
    </lineage>
</organism>
<dbReference type="SMART" id="SM00066">
    <property type="entry name" value="GAL4"/>
    <property type="match status" value="1"/>
</dbReference>
<dbReference type="InterPro" id="IPR036864">
    <property type="entry name" value="Zn2-C6_fun-type_DNA-bd_sf"/>
</dbReference>
<proteinExistence type="predicted"/>
<evidence type="ECO:0000256" key="5">
    <source>
        <dbReference type="ARBA" id="ARBA00023163"/>
    </source>
</evidence>
<dbReference type="OrthoDB" id="4236860at2759"/>
<dbReference type="Gene3D" id="4.10.240.10">
    <property type="entry name" value="Zn(2)-C6 fungal-type DNA-binding domain"/>
    <property type="match status" value="1"/>
</dbReference>
<evidence type="ECO:0000313" key="10">
    <source>
        <dbReference type="Proteomes" id="UP000799750"/>
    </source>
</evidence>
<keyword evidence="6" id="KW-0539">Nucleus</keyword>
<dbReference type="Pfam" id="PF04082">
    <property type="entry name" value="Fungal_trans"/>
    <property type="match status" value="1"/>
</dbReference>
<name>A0A6A6QF24_9PEZI</name>
<dbReference type="CDD" id="cd00067">
    <property type="entry name" value="GAL4"/>
    <property type="match status" value="1"/>
</dbReference>